<proteinExistence type="predicted"/>
<evidence type="ECO:0000256" key="2">
    <source>
        <dbReference type="SAM" id="Phobius"/>
    </source>
</evidence>
<dbReference type="EMBL" id="ON529851">
    <property type="protein sequence ID" value="UTC29048.1"/>
    <property type="molecule type" value="Genomic_DNA"/>
</dbReference>
<evidence type="ECO:0000256" key="1">
    <source>
        <dbReference type="SAM" id="MobiDB-lite"/>
    </source>
</evidence>
<feature type="transmembrane region" description="Helical" evidence="2">
    <location>
        <begin position="113"/>
        <end position="131"/>
    </location>
</feature>
<feature type="transmembrane region" description="Helical" evidence="2">
    <location>
        <begin position="50"/>
        <end position="73"/>
    </location>
</feature>
<sequence length="187" mass="19805">MLTFTANMVNKVPQERDAPMSPDTPPNTPPKPAPYQPAADAAGFRALTTLLLLITGGLTLFFTVGHALAPGFIGAPTAGLYRITWLAAVGWFVFNAAWALINHLVAARTRGAFEGYTLIVAHVLTTLAAYAQAQANAMAAAQDQMVAENRAAQPAERPAPEGSVAYMSDFLKERLDALKNPKPSGDA</sequence>
<dbReference type="Proteomes" id="UP001056634">
    <property type="component" value="Segment"/>
</dbReference>
<keyword evidence="2" id="KW-0472">Membrane</keyword>
<evidence type="ECO:0000313" key="3">
    <source>
        <dbReference type="EMBL" id="UTC29048.1"/>
    </source>
</evidence>
<accession>A0A9E7N3C6</accession>
<gene>
    <name evidence="3" type="ORF">MARCHEWKA_05390</name>
</gene>
<feature type="transmembrane region" description="Helical" evidence="2">
    <location>
        <begin position="79"/>
        <end position="101"/>
    </location>
</feature>
<feature type="region of interest" description="Disordered" evidence="1">
    <location>
        <begin position="1"/>
        <end position="35"/>
    </location>
</feature>
<protein>
    <submittedName>
        <fullName evidence="3">Uncharacterized protein</fullName>
    </submittedName>
</protein>
<evidence type="ECO:0000313" key="4">
    <source>
        <dbReference type="Proteomes" id="UP001056634"/>
    </source>
</evidence>
<keyword evidence="2" id="KW-1133">Transmembrane helix</keyword>
<keyword evidence="4" id="KW-1185">Reference proteome</keyword>
<reference evidence="3" key="1">
    <citation type="submission" date="2022-04" db="EMBL/GenBank/DDBJ databases">
        <authorList>
            <person name="Friedrich I."/>
            <person name="Schneider D."/>
            <person name="Poehlein A."/>
            <person name="Hertel R."/>
            <person name="Daniel R."/>
        </authorList>
    </citation>
    <scope>NUCLEOTIDE SEQUENCE</scope>
</reference>
<feature type="compositionally biased region" description="Pro residues" evidence="1">
    <location>
        <begin position="22"/>
        <end position="35"/>
    </location>
</feature>
<keyword evidence="2" id="KW-0812">Transmembrane</keyword>
<name>A0A9E7N3C6_9CAUD</name>
<organism evidence="3 4">
    <name type="scientific">Brevundimonas phage vB_BpoS-Marchewka</name>
    <dbReference type="NCBI Taxonomy" id="2948604"/>
    <lineage>
        <taxon>Viruses</taxon>
        <taxon>Duplodnaviria</taxon>
        <taxon>Heunggongvirae</taxon>
        <taxon>Uroviricota</taxon>
        <taxon>Caudoviricetes</taxon>
        <taxon>Jeanschmidtviridae</taxon>
        <taxon>Marchewkavirus</taxon>
        <taxon>Marchewkavirus marchewka</taxon>
    </lineage>
</organism>